<dbReference type="PROSITE" id="PS50943">
    <property type="entry name" value="HTH_CROC1"/>
    <property type="match status" value="1"/>
</dbReference>
<name>A0A841IP04_9ACTN</name>
<dbReference type="Gene3D" id="1.10.260.40">
    <property type="entry name" value="lambda repressor-like DNA-binding domains"/>
    <property type="match status" value="1"/>
</dbReference>
<evidence type="ECO:0000256" key="1">
    <source>
        <dbReference type="SAM" id="MobiDB-lite"/>
    </source>
</evidence>
<dbReference type="InterPro" id="IPR010982">
    <property type="entry name" value="Lambda_DNA-bd_dom_sf"/>
</dbReference>
<evidence type="ECO:0000313" key="3">
    <source>
        <dbReference type="EMBL" id="MBB6118996.1"/>
    </source>
</evidence>
<dbReference type="SMART" id="SM00530">
    <property type="entry name" value="HTH_XRE"/>
    <property type="match status" value="1"/>
</dbReference>
<reference evidence="3 4" key="1">
    <citation type="submission" date="2020-08" db="EMBL/GenBank/DDBJ databases">
        <title>Genomic Encyclopedia of Type Strains, Phase III (KMG-III): the genomes of soil and plant-associated and newly described type strains.</title>
        <authorList>
            <person name="Whitman W."/>
        </authorList>
    </citation>
    <scope>NUCLEOTIDE SEQUENCE [LARGE SCALE GENOMIC DNA]</scope>
    <source>
        <strain evidence="3 4">CECT 8712</strain>
    </source>
</reference>
<dbReference type="EMBL" id="JACHJO010000003">
    <property type="protein sequence ID" value="MBB6118996.1"/>
    <property type="molecule type" value="Genomic_DNA"/>
</dbReference>
<keyword evidence="4" id="KW-1185">Reference proteome</keyword>
<protein>
    <submittedName>
        <fullName evidence="3">Transcriptional regulator with XRE-family HTH domain</fullName>
    </submittedName>
</protein>
<dbReference type="SUPFAM" id="SSF47413">
    <property type="entry name" value="lambda repressor-like DNA-binding domains"/>
    <property type="match status" value="1"/>
</dbReference>
<comment type="caution">
    <text evidence="3">The sequence shown here is derived from an EMBL/GenBank/DDBJ whole genome shotgun (WGS) entry which is preliminary data.</text>
</comment>
<feature type="region of interest" description="Disordered" evidence="1">
    <location>
        <begin position="383"/>
        <end position="409"/>
    </location>
</feature>
<gene>
    <name evidence="3" type="ORF">FHS13_000931</name>
</gene>
<accession>A0A841IP04</accession>
<evidence type="ECO:0000313" key="4">
    <source>
        <dbReference type="Proteomes" id="UP000536604"/>
    </source>
</evidence>
<evidence type="ECO:0000259" key="2">
    <source>
        <dbReference type="PROSITE" id="PS50943"/>
    </source>
</evidence>
<dbReference type="InterPro" id="IPR001387">
    <property type="entry name" value="Cro/C1-type_HTH"/>
</dbReference>
<dbReference type="CDD" id="cd00093">
    <property type="entry name" value="HTH_XRE"/>
    <property type="match status" value="1"/>
</dbReference>
<proteinExistence type="predicted"/>
<dbReference type="RefSeq" id="WP_343064903.1">
    <property type="nucleotide sequence ID" value="NZ_JACHJO010000003.1"/>
</dbReference>
<dbReference type="SUPFAM" id="SSF48452">
    <property type="entry name" value="TPR-like"/>
    <property type="match status" value="1"/>
</dbReference>
<dbReference type="Proteomes" id="UP000536604">
    <property type="component" value="Unassembled WGS sequence"/>
</dbReference>
<feature type="region of interest" description="Disordered" evidence="1">
    <location>
        <begin position="50"/>
        <end position="82"/>
    </location>
</feature>
<dbReference type="Pfam" id="PF13560">
    <property type="entry name" value="HTH_31"/>
    <property type="match status" value="1"/>
</dbReference>
<feature type="compositionally biased region" description="Low complexity" evidence="1">
    <location>
        <begin position="66"/>
        <end position="77"/>
    </location>
</feature>
<sequence length="409" mass="42710">MIRFLRHHVEGLSQEALARMCGVAQSTIARAEAGRGLTDRRKAIEALQGLGAPLKTEEPHLPQPRAASSAESPTPEAGIGAGDGVDGSAVLGSLWRNVVEGSTAEAVTAFRLADQRAGGGHLYTLVMRYLSSRIGPALVSESGTPATFVAAAGLTEMAGWMAHDAGRDDVAANHFQRALNLARAGGTEALTAQIWASRAHLALHRDDTKNALLAAEQAWRHLDGTEDTALRGRVLAMLTRAHAACKDTTTARTFLRQGEHLLSVPVSPPTSEWTSPFDLASLAGEAARSMCDLGDHGAAAEHAHHALSLRSPERVRARLLASLTLAQALIGQRKAEEAAGLVAEAGTVTTEVGSAVAGARFQEVRAALASYRNVPAVATVLSQTGKAPHGSPAQASHRSGRTDEGAHDG</sequence>
<dbReference type="Gene3D" id="1.25.40.10">
    <property type="entry name" value="Tetratricopeptide repeat domain"/>
    <property type="match status" value="1"/>
</dbReference>
<feature type="compositionally biased region" description="Basic and acidic residues" evidence="1">
    <location>
        <begin position="400"/>
        <end position="409"/>
    </location>
</feature>
<dbReference type="GO" id="GO:0003677">
    <property type="term" value="F:DNA binding"/>
    <property type="evidence" value="ECO:0007669"/>
    <property type="project" value="InterPro"/>
</dbReference>
<feature type="domain" description="HTH cro/C1-type" evidence="2">
    <location>
        <begin position="2"/>
        <end position="61"/>
    </location>
</feature>
<dbReference type="AlphaFoldDB" id="A0A841IP04"/>
<organism evidence="3 4">
    <name type="scientific">Nocardiopsis algeriensis</name>
    <dbReference type="NCBI Taxonomy" id="1478215"/>
    <lineage>
        <taxon>Bacteria</taxon>
        <taxon>Bacillati</taxon>
        <taxon>Actinomycetota</taxon>
        <taxon>Actinomycetes</taxon>
        <taxon>Streptosporangiales</taxon>
        <taxon>Nocardiopsidaceae</taxon>
        <taxon>Nocardiopsis</taxon>
    </lineage>
</organism>
<dbReference type="InterPro" id="IPR011990">
    <property type="entry name" value="TPR-like_helical_dom_sf"/>
</dbReference>